<gene>
    <name evidence="1" type="ORF">Pint_17980</name>
</gene>
<sequence length="310" mass="35942">MTLVTTLLTGNNNYLSWSHCMKIALGAQVKLGFVNGKCEMPSEESPNFEQWNRVDCMVTSWILNSVSKEIIEAFLYTNFAIELWRELEERFGLNESFDHIRNQILVMDHLPTINKAYLMVLRVEKQREVHITFTENIQNTAMFAKAQNYKKKTVGKKGYKRKDMMKKSKRHCEFSNNDGHTKETCFKLHGYPEWYNEFKDQKGKSLPKNYANMIETLLEVEGEQVSKGTKWNNALSELIQQELTRFMKGRAPTDGSAINYAHFADFAGIVLKHALSSIDLLDSRSWIIDREASSHMCVDLEMLDIYVLIQ</sequence>
<dbReference type="EMBL" id="CM047739">
    <property type="protein sequence ID" value="KAJ0043983.1"/>
    <property type="molecule type" value="Genomic_DNA"/>
</dbReference>
<comment type="caution">
    <text evidence="1">The sequence shown here is derived from an EMBL/GenBank/DDBJ whole genome shotgun (WGS) entry which is preliminary data.</text>
</comment>
<accession>A0ACC0Z1W6</accession>
<organism evidence="1 2">
    <name type="scientific">Pistacia integerrima</name>
    <dbReference type="NCBI Taxonomy" id="434235"/>
    <lineage>
        <taxon>Eukaryota</taxon>
        <taxon>Viridiplantae</taxon>
        <taxon>Streptophyta</taxon>
        <taxon>Embryophyta</taxon>
        <taxon>Tracheophyta</taxon>
        <taxon>Spermatophyta</taxon>
        <taxon>Magnoliopsida</taxon>
        <taxon>eudicotyledons</taxon>
        <taxon>Gunneridae</taxon>
        <taxon>Pentapetalae</taxon>
        <taxon>rosids</taxon>
        <taxon>malvids</taxon>
        <taxon>Sapindales</taxon>
        <taxon>Anacardiaceae</taxon>
        <taxon>Pistacia</taxon>
    </lineage>
</organism>
<proteinExistence type="predicted"/>
<keyword evidence="2" id="KW-1185">Reference proteome</keyword>
<evidence type="ECO:0000313" key="1">
    <source>
        <dbReference type="EMBL" id="KAJ0043983.1"/>
    </source>
</evidence>
<evidence type="ECO:0000313" key="2">
    <source>
        <dbReference type="Proteomes" id="UP001163603"/>
    </source>
</evidence>
<reference evidence="2" key="1">
    <citation type="journal article" date="2023" name="G3 (Bethesda)">
        <title>Genome assembly and association tests identify interacting loci associated with vigor, precocity, and sex in interspecific pistachio rootstocks.</title>
        <authorList>
            <person name="Palmer W."/>
            <person name="Jacygrad E."/>
            <person name="Sagayaradj S."/>
            <person name="Cavanaugh K."/>
            <person name="Han R."/>
            <person name="Bertier L."/>
            <person name="Beede B."/>
            <person name="Kafkas S."/>
            <person name="Golino D."/>
            <person name="Preece J."/>
            <person name="Michelmore R."/>
        </authorList>
    </citation>
    <scope>NUCLEOTIDE SEQUENCE [LARGE SCALE GENOMIC DNA]</scope>
</reference>
<name>A0ACC0Z1W6_9ROSI</name>
<protein>
    <submittedName>
        <fullName evidence="1">Uncharacterized protein</fullName>
    </submittedName>
</protein>
<dbReference type="Proteomes" id="UP001163603">
    <property type="component" value="Chromosome 4"/>
</dbReference>